<dbReference type="EMBL" id="AP024597">
    <property type="protein sequence ID" value="BCU70571.1"/>
    <property type="molecule type" value="Genomic_DNA"/>
</dbReference>
<feature type="domain" description="SWIM-type" evidence="2">
    <location>
        <begin position="30"/>
        <end position="86"/>
    </location>
</feature>
<evidence type="ECO:0000313" key="3">
    <source>
        <dbReference type="EMBL" id="BCU70571.1"/>
    </source>
</evidence>
<dbReference type="AlphaFoldDB" id="A0A8D5U6Q8"/>
<dbReference type="Proteomes" id="UP000825123">
    <property type="component" value="Chromosome"/>
</dbReference>
<dbReference type="GeneID" id="66163596"/>
<evidence type="ECO:0000259" key="2">
    <source>
        <dbReference type="PROSITE" id="PS50966"/>
    </source>
</evidence>
<accession>A0A8D5U6Q8</accession>
<keyword evidence="4" id="KW-1185">Reference proteome</keyword>
<dbReference type="PROSITE" id="PS50966">
    <property type="entry name" value="ZF_SWIM"/>
    <property type="match status" value="1"/>
</dbReference>
<keyword evidence="1" id="KW-0479">Metal-binding</keyword>
<reference evidence="3 4" key="1">
    <citation type="submission" date="2021-04" db="EMBL/GenBank/DDBJ databases">
        <title>Complete genome sequence of Stygiolobus sp. KN-1.</title>
        <authorList>
            <person name="Nakamura K."/>
            <person name="Sakai H."/>
            <person name="Kurosawa N."/>
        </authorList>
    </citation>
    <scope>NUCLEOTIDE SEQUENCE [LARGE SCALE GENOMIC DNA]</scope>
    <source>
        <strain evidence="3 4">KN-1</strain>
    </source>
</reference>
<dbReference type="RefSeq" id="WP_221287268.1">
    <property type="nucleotide sequence ID" value="NZ_AP024597.1"/>
</dbReference>
<gene>
    <name evidence="3" type="ORF">KN1_18680</name>
</gene>
<sequence length="122" mass="14516">MSYFTIKAKEAALVENRIIRVILSDSTFSIYVFLGKNKDYIMSENYCSCPDFYYRVLLRPKKRNIDRLTRPTSRCYHLQALQLALAKDKIRNIVVDFTTLRELIFEIYTMDKSFILRKLVTK</sequence>
<name>A0A8D5U6Q8_9CREN</name>
<keyword evidence="1" id="KW-0863">Zinc-finger</keyword>
<proteinExistence type="predicted"/>
<dbReference type="GO" id="GO:0008270">
    <property type="term" value="F:zinc ion binding"/>
    <property type="evidence" value="ECO:0007669"/>
    <property type="project" value="UniProtKB-KW"/>
</dbReference>
<dbReference type="KEGG" id="csty:KN1_18680"/>
<dbReference type="InterPro" id="IPR007527">
    <property type="entry name" value="Znf_SWIM"/>
</dbReference>
<evidence type="ECO:0000313" key="4">
    <source>
        <dbReference type="Proteomes" id="UP000825123"/>
    </source>
</evidence>
<protein>
    <recommendedName>
        <fullName evidence="2">SWIM-type domain-containing protein</fullName>
    </recommendedName>
</protein>
<organism evidence="3 4">
    <name type="scientific">Stygiolobus caldivivus</name>
    <dbReference type="NCBI Taxonomy" id="2824673"/>
    <lineage>
        <taxon>Archaea</taxon>
        <taxon>Thermoproteota</taxon>
        <taxon>Thermoprotei</taxon>
        <taxon>Sulfolobales</taxon>
        <taxon>Sulfolobaceae</taxon>
        <taxon>Stygiolobus</taxon>
    </lineage>
</organism>
<keyword evidence="1" id="KW-0862">Zinc</keyword>
<evidence type="ECO:0000256" key="1">
    <source>
        <dbReference type="PROSITE-ProRule" id="PRU00325"/>
    </source>
</evidence>